<proteinExistence type="predicted"/>
<feature type="signal peptide" evidence="1">
    <location>
        <begin position="1"/>
        <end position="21"/>
    </location>
</feature>
<name>A0A6V7LT02_9HYME</name>
<protein>
    <submittedName>
        <fullName evidence="2">Uncharacterized protein</fullName>
    </submittedName>
</protein>
<organism evidence="2">
    <name type="scientific">Bracon brevicornis</name>
    <dbReference type="NCBI Taxonomy" id="1563983"/>
    <lineage>
        <taxon>Eukaryota</taxon>
        <taxon>Metazoa</taxon>
        <taxon>Ecdysozoa</taxon>
        <taxon>Arthropoda</taxon>
        <taxon>Hexapoda</taxon>
        <taxon>Insecta</taxon>
        <taxon>Pterygota</taxon>
        <taxon>Neoptera</taxon>
        <taxon>Endopterygota</taxon>
        <taxon>Hymenoptera</taxon>
        <taxon>Apocrita</taxon>
        <taxon>Ichneumonoidea</taxon>
        <taxon>Braconidae</taxon>
        <taxon>Braconinae</taxon>
        <taxon>Bracon</taxon>
    </lineage>
</organism>
<gene>
    <name evidence="2" type="ORF">BBRV_LOCUS114490</name>
</gene>
<dbReference type="AlphaFoldDB" id="A0A6V7LT02"/>
<dbReference type="EMBL" id="CADCXW020000344">
    <property type="protein sequence ID" value="CAD1579228.1"/>
    <property type="molecule type" value="Genomic_DNA"/>
</dbReference>
<keyword evidence="1" id="KW-0732">Signal</keyword>
<sequence length="103" mass="11106">MRLTWLFAIFVVLLTVSRSEAAAFGSIVDRIGNTLHQVGERIKDRMEIIFNGRSQVEAESGGAVVEGPGGNGTGKAVIRGPKLIRCPPHHIVVNGECVARRTL</sequence>
<evidence type="ECO:0000256" key="1">
    <source>
        <dbReference type="SAM" id="SignalP"/>
    </source>
</evidence>
<evidence type="ECO:0000313" key="2">
    <source>
        <dbReference type="EMBL" id="CAD1579228.1"/>
    </source>
</evidence>
<feature type="chain" id="PRO_5027646656" evidence="1">
    <location>
        <begin position="22"/>
        <end position="103"/>
    </location>
</feature>
<accession>A0A6V7LT02</accession>
<reference evidence="2" key="1">
    <citation type="submission" date="2020-07" db="EMBL/GenBank/DDBJ databases">
        <authorList>
            <person name="Ferguson B K."/>
        </authorList>
    </citation>
    <scope>NUCLEOTIDE SEQUENCE</scope>
    <source>
        <strain evidence="2">L06</strain>
    </source>
</reference>